<dbReference type="AlphaFoldDB" id="A0A9P6JJY8"/>
<evidence type="ECO:0000313" key="3">
    <source>
        <dbReference type="Proteomes" id="UP000807306"/>
    </source>
</evidence>
<sequence length="434" mass="48852">MTCLCSPEILDSYDLKLSSLEDRLDTLTSKLDTLIKEYKHEVVNRGSDVESFRTEVAELLLETQKIGAKTTVFGSTMEQDVKALKVLVSESTQRYASQIEDANMKIRRHELAVHSLTIRAVAHTRYIFRLGKFQRRVELKFDEFGGFAKALEALLHEQGNIREIVHGYEIHATPSESSCSTPTVLRCQPRTLESELRELLTPTFATQETITKEFNHSSTFSPAQPLTPSGGDLTKSMEDWFFSTPIKKSIASEANQNDYEEDITSNSTAQLQDQTPPTPAHIFKLPNNSEILNVSKMTLDPQVHPPPSDESSEGEVVRYWEVMRGFSLISHKYLGVREEMLSSIVTALNTNYAAGVKMWQTLNQYAAISRNWLQNQASFSPHPYARYLGVKALVCVLIGSMALLLYIMREGPESSESSTFEYWSPGDGFSIQSI</sequence>
<accession>A0A9P6JJY8</accession>
<evidence type="ECO:0000256" key="1">
    <source>
        <dbReference type="SAM" id="Coils"/>
    </source>
</evidence>
<dbReference type="EMBL" id="MU157920">
    <property type="protein sequence ID" value="KAF9523294.1"/>
    <property type="molecule type" value="Genomic_DNA"/>
</dbReference>
<protein>
    <submittedName>
        <fullName evidence="2">Uncharacterized protein</fullName>
    </submittedName>
</protein>
<name>A0A9P6JJY8_9AGAR</name>
<feature type="coiled-coil region" evidence="1">
    <location>
        <begin position="10"/>
        <end position="37"/>
    </location>
</feature>
<gene>
    <name evidence="2" type="ORF">CPB83DRAFT_898873</name>
</gene>
<evidence type="ECO:0000313" key="2">
    <source>
        <dbReference type="EMBL" id="KAF9523294.1"/>
    </source>
</evidence>
<proteinExistence type="predicted"/>
<dbReference type="Proteomes" id="UP000807306">
    <property type="component" value="Unassembled WGS sequence"/>
</dbReference>
<keyword evidence="3" id="KW-1185">Reference proteome</keyword>
<keyword evidence="1" id="KW-0175">Coiled coil</keyword>
<organism evidence="2 3">
    <name type="scientific">Crepidotus variabilis</name>
    <dbReference type="NCBI Taxonomy" id="179855"/>
    <lineage>
        <taxon>Eukaryota</taxon>
        <taxon>Fungi</taxon>
        <taxon>Dikarya</taxon>
        <taxon>Basidiomycota</taxon>
        <taxon>Agaricomycotina</taxon>
        <taxon>Agaricomycetes</taxon>
        <taxon>Agaricomycetidae</taxon>
        <taxon>Agaricales</taxon>
        <taxon>Agaricineae</taxon>
        <taxon>Crepidotaceae</taxon>
        <taxon>Crepidotus</taxon>
    </lineage>
</organism>
<reference evidence="2" key="1">
    <citation type="submission" date="2020-11" db="EMBL/GenBank/DDBJ databases">
        <authorList>
            <consortium name="DOE Joint Genome Institute"/>
            <person name="Ahrendt S."/>
            <person name="Riley R."/>
            <person name="Andreopoulos W."/>
            <person name="Labutti K."/>
            <person name="Pangilinan J."/>
            <person name="Ruiz-Duenas F.J."/>
            <person name="Barrasa J.M."/>
            <person name="Sanchez-Garcia M."/>
            <person name="Camarero S."/>
            <person name="Miyauchi S."/>
            <person name="Serrano A."/>
            <person name="Linde D."/>
            <person name="Babiker R."/>
            <person name="Drula E."/>
            <person name="Ayuso-Fernandez I."/>
            <person name="Pacheco R."/>
            <person name="Padilla G."/>
            <person name="Ferreira P."/>
            <person name="Barriuso J."/>
            <person name="Kellner H."/>
            <person name="Castanera R."/>
            <person name="Alfaro M."/>
            <person name="Ramirez L."/>
            <person name="Pisabarro A.G."/>
            <person name="Kuo A."/>
            <person name="Tritt A."/>
            <person name="Lipzen A."/>
            <person name="He G."/>
            <person name="Yan M."/>
            <person name="Ng V."/>
            <person name="Cullen D."/>
            <person name="Martin F."/>
            <person name="Rosso M.-N."/>
            <person name="Henrissat B."/>
            <person name="Hibbett D."/>
            <person name="Martinez A.T."/>
            <person name="Grigoriev I.V."/>
        </authorList>
    </citation>
    <scope>NUCLEOTIDE SEQUENCE</scope>
    <source>
        <strain evidence="2">CBS 506.95</strain>
    </source>
</reference>
<comment type="caution">
    <text evidence="2">The sequence shown here is derived from an EMBL/GenBank/DDBJ whole genome shotgun (WGS) entry which is preliminary data.</text>
</comment>